<comment type="cofactor">
    <cofactor evidence="3">
        <name>Mn(2+)</name>
        <dbReference type="ChEBI" id="CHEBI:29035"/>
    </cofactor>
</comment>
<dbReference type="FunFam" id="3.40.50.1100:FF:000005">
    <property type="entry name" value="Threonine dehydratase catabolic"/>
    <property type="match status" value="1"/>
</dbReference>
<comment type="cofactor">
    <cofactor evidence="2">
        <name>pyridoxal 5'-phosphate</name>
        <dbReference type="ChEBI" id="CHEBI:597326"/>
    </cofactor>
</comment>
<dbReference type="PANTHER" id="PTHR43050">
    <property type="entry name" value="SERINE / THREONINE RACEMASE FAMILY MEMBER"/>
    <property type="match status" value="1"/>
</dbReference>
<evidence type="ECO:0000313" key="13">
    <source>
        <dbReference type="RefSeq" id="XP_031569633.1"/>
    </source>
</evidence>
<dbReference type="AlphaFoldDB" id="A0A6P8ITW0"/>
<keyword evidence="12" id="KW-1185">Reference proteome</keyword>
<dbReference type="FunFam" id="3.40.50.1100:FF:000007">
    <property type="entry name" value="L-threonine dehydratase catabolic TdcB"/>
    <property type="match status" value="1"/>
</dbReference>
<organism evidence="12 13">
    <name type="scientific">Actinia tenebrosa</name>
    <name type="common">Australian red waratah sea anemone</name>
    <dbReference type="NCBI Taxonomy" id="6105"/>
    <lineage>
        <taxon>Eukaryota</taxon>
        <taxon>Metazoa</taxon>
        <taxon>Cnidaria</taxon>
        <taxon>Anthozoa</taxon>
        <taxon>Hexacorallia</taxon>
        <taxon>Actiniaria</taxon>
        <taxon>Actiniidae</taxon>
        <taxon>Actinia</taxon>
    </lineage>
</organism>
<evidence type="ECO:0000256" key="9">
    <source>
        <dbReference type="ARBA" id="ARBA00023239"/>
    </source>
</evidence>
<evidence type="ECO:0000256" key="8">
    <source>
        <dbReference type="ARBA" id="ARBA00022898"/>
    </source>
</evidence>
<dbReference type="PANTHER" id="PTHR43050:SF1">
    <property type="entry name" value="SERINE RACEMASE"/>
    <property type="match status" value="1"/>
</dbReference>
<evidence type="ECO:0000313" key="12">
    <source>
        <dbReference type="Proteomes" id="UP000515163"/>
    </source>
</evidence>
<comment type="catalytic activity">
    <reaction evidence="10">
        <text>L-serine = pyruvate + NH4(+)</text>
        <dbReference type="Rhea" id="RHEA:19169"/>
        <dbReference type="ChEBI" id="CHEBI:15361"/>
        <dbReference type="ChEBI" id="CHEBI:28938"/>
        <dbReference type="ChEBI" id="CHEBI:33384"/>
        <dbReference type="EC" id="4.3.1.17"/>
    </reaction>
</comment>
<comment type="similarity">
    <text evidence="5">Belongs to the serine/threonine dehydratase family.</text>
</comment>
<dbReference type="GO" id="GO:0000287">
    <property type="term" value="F:magnesium ion binding"/>
    <property type="evidence" value="ECO:0007669"/>
    <property type="project" value="TreeGrafter"/>
</dbReference>
<dbReference type="SUPFAM" id="SSF53686">
    <property type="entry name" value="Tryptophan synthase beta subunit-like PLP-dependent enzymes"/>
    <property type="match status" value="1"/>
</dbReference>
<dbReference type="PROSITE" id="PS00165">
    <property type="entry name" value="DEHYDRATASE_SER_THR"/>
    <property type="match status" value="1"/>
</dbReference>
<keyword evidence="7" id="KW-0460">Magnesium</keyword>
<evidence type="ECO:0000256" key="2">
    <source>
        <dbReference type="ARBA" id="ARBA00001933"/>
    </source>
</evidence>
<sequence length="367" mass="39310">MSFILRRRGIYGGSKKIKQAVFSWGLIDLKKTAIRMASSMEGNTEVTLKDVQDASVRIAPFINRTPVMTCGTLDKMAGKSLYFKCEIFQKVGAFKFRGAMNAVLNITENCSEAELPVVVTHSSGNHGQALALAAKVKGLKAHIVMPNNAPAIKKAAVKDYGANIVECEISQQDREAAAARVLKETGPNSYLVPPYDNKHIIAGQGTMALELLEQVPDLDAIVVPVGGGGMLSGICVAAKGIKPSIKIFAAEPLLADDCAKSFAAGKRIPLPGPPATVADGLKTSLGFITWPIIRDNIDDVITVTESEIISTMRLVWERMKLVIEPSAAVAVAAVLSERFRGENKNVEKVAVILCGGNVNLDSLPWNK</sequence>
<keyword evidence="9" id="KW-0456">Lyase</keyword>
<dbReference type="InterPro" id="IPR001926">
    <property type="entry name" value="TrpB-like_PALP"/>
</dbReference>
<dbReference type="Pfam" id="PF00291">
    <property type="entry name" value="PALP"/>
    <property type="match status" value="1"/>
</dbReference>
<evidence type="ECO:0000256" key="6">
    <source>
        <dbReference type="ARBA" id="ARBA00012093"/>
    </source>
</evidence>
<gene>
    <name evidence="13" type="primary">LOC116304113</name>
</gene>
<evidence type="ECO:0000256" key="7">
    <source>
        <dbReference type="ARBA" id="ARBA00022842"/>
    </source>
</evidence>
<name>A0A6P8ITW0_ACTTE</name>
<evidence type="ECO:0000256" key="3">
    <source>
        <dbReference type="ARBA" id="ARBA00001936"/>
    </source>
</evidence>
<dbReference type="GO" id="GO:0030170">
    <property type="term" value="F:pyridoxal phosphate binding"/>
    <property type="evidence" value="ECO:0007669"/>
    <property type="project" value="InterPro"/>
</dbReference>
<keyword evidence="8" id="KW-0663">Pyridoxal phosphate</keyword>
<dbReference type="Gene3D" id="3.40.50.1100">
    <property type="match status" value="2"/>
</dbReference>
<dbReference type="InParanoid" id="A0A6P8ITW0"/>
<evidence type="ECO:0000256" key="10">
    <source>
        <dbReference type="ARBA" id="ARBA00049406"/>
    </source>
</evidence>
<evidence type="ECO:0000259" key="11">
    <source>
        <dbReference type="Pfam" id="PF00291"/>
    </source>
</evidence>
<evidence type="ECO:0000256" key="1">
    <source>
        <dbReference type="ARBA" id="ARBA00001913"/>
    </source>
</evidence>
<dbReference type="InterPro" id="IPR036052">
    <property type="entry name" value="TrpB-like_PALP_sf"/>
</dbReference>
<comment type="cofactor">
    <cofactor evidence="1">
        <name>Ca(2+)</name>
        <dbReference type="ChEBI" id="CHEBI:29108"/>
    </cofactor>
</comment>
<dbReference type="GO" id="GO:0018114">
    <property type="term" value="F:threonine racemase activity"/>
    <property type="evidence" value="ECO:0007669"/>
    <property type="project" value="TreeGrafter"/>
</dbReference>
<proteinExistence type="inferred from homology"/>
<dbReference type="Proteomes" id="UP000515163">
    <property type="component" value="Unplaced"/>
</dbReference>
<dbReference type="GO" id="GO:0003941">
    <property type="term" value="F:L-serine ammonia-lyase activity"/>
    <property type="evidence" value="ECO:0007669"/>
    <property type="project" value="UniProtKB-EC"/>
</dbReference>
<dbReference type="KEGG" id="aten:116304113"/>
<feature type="domain" description="Tryptophan synthase beta chain-like PALP" evidence="11">
    <location>
        <begin position="59"/>
        <end position="355"/>
    </location>
</feature>
<accession>A0A6P8ITW0</accession>
<dbReference type="GO" id="GO:0005524">
    <property type="term" value="F:ATP binding"/>
    <property type="evidence" value="ECO:0007669"/>
    <property type="project" value="TreeGrafter"/>
</dbReference>
<dbReference type="GO" id="GO:0070179">
    <property type="term" value="P:D-serine biosynthetic process"/>
    <property type="evidence" value="ECO:0007669"/>
    <property type="project" value="TreeGrafter"/>
</dbReference>
<reference evidence="13" key="1">
    <citation type="submission" date="2025-08" db="UniProtKB">
        <authorList>
            <consortium name="RefSeq"/>
        </authorList>
    </citation>
    <scope>IDENTIFICATION</scope>
    <source>
        <tissue evidence="13">Tentacle</tissue>
    </source>
</reference>
<dbReference type="InterPro" id="IPR000634">
    <property type="entry name" value="Ser/Thr_deHydtase_PyrdxlP-BS"/>
</dbReference>
<dbReference type="GeneID" id="116304113"/>
<evidence type="ECO:0000256" key="4">
    <source>
        <dbReference type="ARBA" id="ARBA00001946"/>
    </source>
</evidence>
<dbReference type="GO" id="GO:0030378">
    <property type="term" value="F:serine racemase activity"/>
    <property type="evidence" value="ECO:0007669"/>
    <property type="project" value="TreeGrafter"/>
</dbReference>
<protein>
    <recommendedName>
        <fullName evidence="6">L-serine ammonia-lyase</fullName>
        <ecNumber evidence="6">4.3.1.17</ecNumber>
    </recommendedName>
</protein>
<dbReference type="OrthoDB" id="4418812at2759"/>
<dbReference type="EC" id="4.3.1.17" evidence="6"/>
<dbReference type="FunCoup" id="A0A6P8ITW0">
    <property type="interactions" value="314"/>
</dbReference>
<dbReference type="CDD" id="cd01562">
    <property type="entry name" value="Thr-dehyd"/>
    <property type="match status" value="1"/>
</dbReference>
<evidence type="ECO:0000256" key="5">
    <source>
        <dbReference type="ARBA" id="ARBA00010869"/>
    </source>
</evidence>
<dbReference type="RefSeq" id="XP_031569633.1">
    <property type="nucleotide sequence ID" value="XM_031713773.1"/>
</dbReference>
<comment type="cofactor">
    <cofactor evidence="4">
        <name>Mg(2+)</name>
        <dbReference type="ChEBI" id="CHEBI:18420"/>
    </cofactor>
</comment>